<feature type="signal peptide" evidence="1">
    <location>
        <begin position="1"/>
        <end position="22"/>
    </location>
</feature>
<name>A0A810A4Y3_9BRAD</name>
<accession>A0A810A4Y3</accession>
<organism evidence="2">
    <name type="scientific">Bradyrhizobium diazoefficiens</name>
    <dbReference type="NCBI Taxonomy" id="1355477"/>
    <lineage>
        <taxon>Bacteria</taxon>
        <taxon>Pseudomonadati</taxon>
        <taxon>Pseudomonadota</taxon>
        <taxon>Alphaproteobacteria</taxon>
        <taxon>Hyphomicrobiales</taxon>
        <taxon>Nitrobacteraceae</taxon>
        <taxon>Bradyrhizobium</taxon>
    </lineage>
</organism>
<dbReference type="EMBL" id="AP023095">
    <property type="protein sequence ID" value="BCE59564.1"/>
    <property type="molecule type" value="Genomic_DNA"/>
</dbReference>
<keyword evidence="1" id="KW-0732">Signal</keyword>
<reference evidence="3" key="2">
    <citation type="submission" date="2020-05" db="EMBL/GenBank/DDBJ databases">
        <title>Complete genome sequence of Bradyrhizobium diazoefficiens XF6 isolated from soybean nodule.</title>
        <authorList>
            <person name="Noda R."/>
            <person name="Kakizaki K."/>
            <person name="Minamisawa K."/>
        </authorList>
    </citation>
    <scope>NUCLEOTIDE SEQUENCE</scope>
    <source>
        <strain evidence="3">XF6</strain>
    </source>
</reference>
<evidence type="ECO:0000256" key="1">
    <source>
        <dbReference type="SAM" id="SignalP"/>
    </source>
</evidence>
<sequence>MHKFVLGGALCASLFLFTAAHGETDTDRFIAKMYASCQSTGNCDAINQRVTKIFMICQGMAGNVKDLAKDPEFARCTNEMLARWEADNTQTRKELYDRAYKATR</sequence>
<evidence type="ECO:0000313" key="3">
    <source>
        <dbReference type="EMBL" id="BCE68247.1"/>
    </source>
</evidence>
<evidence type="ECO:0000313" key="2">
    <source>
        <dbReference type="EMBL" id="BCE59564.1"/>
    </source>
</evidence>
<dbReference type="EMBL" id="AP023096">
    <property type="protein sequence ID" value="BCE68247.1"/>
    <property type="molecule type" value="Genomic_DNA"/>
</dbReference>
<proteinExistence type="predicted"/>
<dbReference type="RefSeq" id="WP_182869448.1">
    <property type="nucleotide sequence ID" value="NZ_AP022638.1"/>
</dbReference>
<feature type="chain" id="PRO_5036220606" evidence="1">
    <location>
        <begin position="23"/>
        <end position="104"/>
    </location>
</feature>
<protein>
    <submittedName>
        <fullName evidence="2">Uncharacterized protein</fullName>
    </submittedName>
</protein>
<gene>
    <name evidence="2" type="ORF">XF5B_70760</name>
    <name evidence="3" type="ORF">XF6B_70460</name>
</gene>
<dbReference type="AlphaFoldDB" id="A0A810A4Y3"/>
<reference evidence="2" key="1">
    <citation type="submission" date="2020-05" db="EMBL/GenBank/DDBJ databases">
        <title>Complete genome sequence of Bradyrhizobium diazoefficiens XF5 isolated from soybean nodule.</title>
        <authorList>
            <person name="Noda R."/>
            <person name="Kakizaki K."/>
            <person name="Minamisawa K."/>
        </authorList>
    </citation>
    <scope>NUCLEOTIDE SEQUENCE</scope>
    <source>
        <strain evidence="2">XF5</strain>
    </source>
</reference>